<comment type="caution">
    <text evidence="3">The sequence shown here is derived from an EMBL/GenBank/DDBJ whole genome shotgun (WGS) entry which is preliminary data.</text>
</comment>
<protein>
    <submittedName>
        <fullName evidence="3">DsbA family protein</fullName>
    </submittedName>
</protein>
<feature type="chain" id="PRO_5047226170" evidence="1">
    <location>
        <begin position="32"/>
        <end position="231"/>
    </location>
</feature>
<keyword evidence="4" id="KW-1185">Reference proteome</keyword>
<keyword evidence="1" id="KW-0732">Signal</keyword>
<reference evidence="4" key="1">
    <citation type="journal article" date="2019" name="Int. J. Syst. Evol. Microbiol.">
        <title>The Global Catalogue of Microorganisms (GCM) 10K type strain sequencing project: providing services to taxonomists for standard genome sequencing and annotation.</title>
        <authorList>
            <consortium name="The Broad Institute Genomics Platform"/>
            <consortium name="The Broad Institute Genome Sequencing Center for Infectious Disease"/>
            <person name="Wu L."/>
            <person name="Ma J."/>
        </authorList>
    </citation>
    <scope>NUCLEOTIDE SEQUENCE [LARGE SCALE GENOMIC DNA]</scope>
    <source>
        <strain evidence="4">CGMCC 1.15772</strain>
    </source>
</reference>
<evidence type="ECO:0000256" key="1">
    <source>
        <dbReference type="SAM" id="SignalP"/>
    </source>
</evidence>
<gene>
    <name evidence="3" type="ORF">ACFQRL_04540</name>
</gene>
<dbReference type="SUPFAM" id="SSF52833">
    <property type="entry name" value="Thioredoxin-like"/>
    <property type="match status" value="1"/>
</dbReference>
<feature type="signal peptide" evidence="1">
    <location>
        <begin position="1"/>
        <end position="31"/>
    </location>
</feature>
<organism evidence="3 4">
    <name type="scientific">Microbacterium fluvii</name>
    <dbReference type="NCBI Taxonomy" id="415215"/>
    <lineage>
        <taxon>Bacteria</taxon>
        <taxon>Bacillati</taxon>
        <taxon>Actinomycetota</taxon>
        <taxon>Actinomycetes</taxon>
        <taxon>Micrococcales</taxon>
        <taxon>Microbacteriaceae</taxon>
        <taxon>Microbacterium</taxon>
    </lineage>
</organism>
<sequence length="231" mass="23874">MPHLRTRIGALAAIVTAGVLLLAGCQATADAEPTESQAVVAPAGTDSFALTAGDGPVVIDQWTDMSCPHCQSLEAEIGDDLTQWVADGEVTLNLHVVNYVSEKRGDTTDWSTRAANALAAVVDAGQSDVLPAFYALLQQNQVTEAGAPTDDDILAMAAEAGVTADISEAVTEQRFAAWVTASNDYWVGRTIEGTDETITGVPTLVVAGSVFEILGDGTDAARLSDAVAAAQ</sequence>
<name>A0ABW2HA81_9MICO</name>
<evidence type="ECO:0000313" key="3">
    <source>
        <dbReference type="EMBL" id="MFC7268227.1"/>
    </source>
</evidence>
<dbReference type="RefSeq" id="WP_262873139.1">
    <property type="nucleotide sequence ID" value="NZ_BAABKW010000005.1"/>
</dbReference>
<dbReference type="Proteomes" id="UP001596507">
    <property type="component" value="Unassembled WGS sequence"/>
</dbReference>
<dbReference type="InterPro" id="IPR012336">
    <property type="entry name" value="Thioredoxin-like_fold"/>
</dbReference>
<dbReference type="InterPro" id="IPR036249">
    <property type="entry name" value="Thioredoxin-like_sf"/>
</dbReference>
<dbReference type="EMBL" id="JBHTBE010000001">
    <property type="protein sequence ID" value="MFC7268227.1"/>
    <property type="molecule type" value="Genomic_DNA"/>
</dbReference>
<evidence type="ECO:0000313" key="4">
    <source>
        <dbReference type="Proteomes" id="UP001596507"/>
    </source>
</evidence>
<evidence type="ECO:0000259" key="2">
    <source>
        <dbReference type="Pfam" id="PF13462"/>
    </source>
</evidence>
<dbReference type="PROSITE" id="PS51257">
    <property type="entry name" value="PROKAR_LIPOPROTEIN"/>
    <property type="match status" value="1"/>
</dbReference>
<dbReference type="Gene3D" id="3.40.30.10">
    <property type="entry name" value="Glutaredoxin"/>
    <property type="match status" value="1"/>
</dbReference>
<dbReference type="Pfam" id="PF13462">
    <property type="entry name" value="Thioredoxin_4"/>
    <property type="match status" value="1"/>
</dbReference>
<proteinExistence type="predicted"/>
<accession>A0ABW2HA81</accession>
<feature type="domain" description="Thioredoxin-like fold" evidence="2">
    <location>
        <begin position="54"/>
        <end position="212"/>
    </location>
</feature>